<dbReference type="Pfam" id="PF16543">
    <property type="entry name" value="DFRP_C"/>
    <property type="match status" value="1"/>
</dbReference>
<evidence type="ECO:0000256" key="4">
    <source>
        <dbReference type="PROSITE-ProRule" id="PRU00723"/>
    </source>
</evidence>
<dbReference type="SMART" id="SM00356">
    <property type="entry name" value="ZnF_C3H1"/>
    <property type="match status" value="2"/>
</dbReference>
<feature type="zinc finger region" description="C3H1-type" evidence="4">
    <location>
        <begin position="168"/>
        <end position="206"/>
    </location>
</feature>
<dbReference type="GO" id="GO:0005829">
    <property type="term" value="C:cytosol"/>
    <property type="evidence" value="ECO:0007669"/>
    <property type="project" value="TreeGrafter"/>
</dbReference>
<evidence type="ECO:0000259" key="6">
    <source>
        <dbReference type="PROSITE" id="PS50103"/>
    </source>
</evidence>
<feature type="compositionally biased region" description="Acidic residues" evidence="5">
    <location>
        <begin position="348"/>
        <end position="379"/>
    </location>
</feature>
<gene>
    <name evidence="7" type="ORF">HDU87_002828</name>
</gene>
<evidence type="ECO:0000256" key="1">
    <source>
        <dbReference type="ARBA" id="ARBA00022723"/>
    </source>
</evidence>
<dbReference type="AlphaFoldDB" id="A0AAD5TLT9"/>
<evidence type="ECO:0000313" key="8">
    <source>
        <dbReference type="Proteomes" id="UP001212152"/>
    </source>
</evidence>
<feature type="compositionally biased region" description="Basic and acidic residues" evidence="5">
    <location>
        <begin position="1"/>
        <end position="21"/>
    </location>
</feature>
<comment type="caution">
    <text evidence="7">The sequence shown here is derived from an EMBL/GenBank/DDBJ whole genome shotgun (WGS) entry which is preliminary data.</text>
</comment>
<dbReference type="PANTHER" id="PTHR12681">
    <property type="entry name" value="ZINC FINGER-CONTAINING PROTEIN P48ZNF"/>
    <property type="match status" value="1"/>
</dbReference>
<dbReference type="EMBL" id="JADGJQ010000020">
    <property type="protein sequence ID" value="KAJ3179622.1"/>
    <property type="molecule type" value="Genomic_DNA"/>
</dbReference>
<evidence type="ECO:0000256" key="2">
    <source>
        <dbReference type="ARBA" id="ARBA00022771"/>
    </source>
</evidence>
<dbReference type="GO" id="GO:0003729">
    <property type="term" value="F:mRNA binding"/>
    <property type="evidence" value="ECO:0007669"/>
    <property type="project" value="TreeGrafter"/>
</dbReference>
<organism evidence="7 8">
    <name type="scientific">Geranomyces variabilis</name>
    <dbReference type="NCBI Taxonomy" id="109894"/>
    <lineage>
        <taxon>Eukaryota</taxon>
        <taxon>Fungi</taxon>
        <taxon>Fungi incertae sedis</taxon>
        <taxon>Chytridiomycota</taxon>
        <taxon>Chytridiomycota incertae sedis</taxon>
        <taxon>Chytridiomycetes</taxon>
        <taxon>Spizellomycetales</taxon>
        <taxon>Powellomycetaceae</taxon>
        <taxon>Geranomyces</taxon>
    </lineage>
</organism>
<dbReference type="SUPFAM" id="SSF90229">
    <property type="entry name" value="CCCH zinc finger"/>
    <property type="match status" value="1"/>
</dbReference>
<feature type="domain" description="C3H1-type" evidence="6">
    <location>
        <begin position="94"/>
        <end position="121"/>
    </location>
</feature>
<name>A0AAD5TLT9_9FUNG</name>
<sequence>MPPKTKAEVKAKAKSAEDKTFGLKNKNKSAKMQRYVQEVKSQAASSGNKKDKKEADDRQAAIAAKKAQEAAKKAELAELFKTVEKAQKVPFGVDPKTILCAHFKSGVCNKGSRCKFSHDLEIGRKAAKVDLYTDARENEKEKTMETWDQAKLEEAVNSKAGASDNRNKPTDIVCKYFLEAIDERKYGWFWDCPNGNKECKYRHALPPGFVLKKKETPEERMAREEMEKENKISIEAFLETERHKLGPNTTPVTAESFAKWKAERKAREAADLDADAKKKKEAYDRYKSGMKSGMAFSGRELFDFNPDWAVGDEDEEGAMEDYTREDSDHEGDDKENVNAPANASGPADVDEGLFEEDMEGLEEDDDDDDDDDDGEQGQK</sequence>
<dbReference type="GO" id="GO:0002181">
    <property type="term" value="P:cytoplasmic translation"/>
    <property type="evidence" value="ECO:0007669"/>
    <property type="project" value="TreeGrafter"/>
</dbReference>
<dbReference type="GO" id="GO:0008270">
    <property type="term" value="F:zinc ion binding"/>
    <property type="evidence" value="ECO:0007669"/>
    <property type="project" value="UniProtKB-KW"/>
</dbReference>
<evidence type="ECO:0000256" key="5">
    <source>
        <dbReference type="SAM" id="MobiDB-lite"/>
    </source>
</evidence>
<keyword evidence="1 4" id="KW-0479">Metal-binding</keyword>
<reference evidence="7" key="1">
    <citation type="submission" date="2020-05" db="EMBL/GenBank/DDBJ databases">
        <title>Phylogenomic resolution of chytrid fungi.</title>
        <authorList>
            <person name="Stajich J.E."/>
            <person name="Amses K."/>
            <person name="Simmons R."/>
            <person name="Seto K."/>
            <person name="Myers J."/>
            <person name="Bonds A."/>
            <person name="Quandt C.A."/>
            <person name="Barry K."/>
            <person name="Liu P."/>
            <person name="Grigoriev I."/>
            <person name="Longcore J.E."/>
            <person name="James T.Y."/>
        </authorList>
    </citation>
    <scope>NUCLEOTIDE SEQUENCE</scope>
    <source>
        <strain evidence="7">JEL0379</strain>
    </source>
</reference>
<dbReference type="Gene3D" id="6.20.400.10">
    <property type="match status" value="1"/>
</dbReference>
<feature type="domain" description="C3H1-type" evidence="6">
    <location>
        <begin position="168"/>
        <end position="206"/>
    </location>
</feature>
<feature type="region of interest" description="Disordered" evidence="5">
    <location>
        <begin position="1"/>
        <end position="62"/>
    </location>
</feature>
<keyword evidence="2 4" id="KW-0863">Zinc-finger</keyword>
<feature type="region of interest" description="Disordered" evidence="5">
    <location>
        <begin position="305"/>
        <end position="379"/>
    </location>
</feature>
<dbReference type="InterPro" id="IPR036855">
    <property type="entry name" value="Znf_CCCH_sf"/>
</dbReference>
<evidence type="ECO:0000313" key="7">
    <source>
        <dbReference type="EMBL" id="KAJ3179622.1"/>
    </source>
</evidence>
<dbReference type="Pfam" id="PF00642">
    <property type="entry name" value="zf-CCCH"/>
    <property type="match status" value="1"/>
</dbReference>
<accession>A0AAD5TLT9</accession>
<feature type="compositionally biased region" description="Basic and acidic residues" evidence="5">
    <location>
        <begin position="48"/>
        <end position="59"/>
    </location>
</feature>
<evidence type="ECO:0000256" key="3">
    <source>
        <dbReference type="ARBA" id="ARBA00022833"/>
    </source>
</evidence>
<keyword evidence="3 4" id="KW-0862">Zinc</keyword>
<protein>
    <recommendedName>
        <fullName evidence="6">C3H1-type domain-containing protein</fullName>
    </recommendedName>
</protein>
<dbReference type="InterPro" id="IPR032378">
    <property type="entry name" value="ZC3H15/TMA46_C"/>
</dbReference>
<dbReference type="PANTHER" id="PTHR12681:SF0">
    <property type="entry name" value="ZINC FINGER CCCH DOMAIN-CONTAINING PROTEIN 15"/>
    <property type="match status" value="1"/>
</dbReference>
<proteinExistence type="predicted"/>
<dbReference type="InterPro" id="IPR000571">
    <property type="entry name" value="Znf_CCCH"/>
</dbReference>
<dbReference type="PROSITE" id="PS50103">
    <property type="entry name" value="ZF_C3H1"/>
    <property type="match status" value="2"/>
</dbReference>
<keyword evidence="8" id="KW-1185">Reference proteome</keyword>
<feature type="zinc finger region" description="C3H1-type" evidence="4">
    <location>
        <begin position="94"/>
        <end position="121"/>
    </location>
</feature>
<feature type="compositionally biased region" description="Acidic residues" evidence="5">
    <location>
        <begin position="310"/>
        <end position="319"/>
    </location>
</feature>
<dbReference type="Gene3D" id="4.10.1000.10">
    <property type="entry name" value="Zinc finger, CCCH-type"/>
    <property type="match status" value="1"/>
</dbReference>
<dbReference type="Proteomes" id="UP001212152">
    <property type="component" value="Unassembled WGS sequence"/>
</dbReference>
<feature type="compositionally biased region" description="Basic and acidic residues" evidence="5">
    <location>
        <begin position="321"/>
        <end position="336"/>
    </location>
</feature>